<dbReference type="RefSeq" id="WP_037339586.1">
    <property type="nucleotide sequence ID" value="NZ_APNK01000026.1"/>
</dbReference>
<dbReference type="AlphaFoldDB" id="A0A084IIP4"/>
<dbReference type="Proteomes" id="UP000028302">
    <property type="component" value="Unassembled WGS sequence"/>
</dbReference>
<comment type="caution">
    <text evidence="1">The sequence shown here is derived from an EMBL/GenBank/DDBJ whole genome shotgun (WGS) entry which is preliminary data.</text>
</comment>
<dbReference type="STRING" id="1304275.C41B8_14220"/>
<keyword evidence="2" id="KW-1185">Reference proteome</keyword>
<dbReference type="OrthoDB" id="6182044at2"/>
<evidence type="ECO:0000313" key="2">
    <source>
        <dbReference type="Proteomes" id="UP000028302"/>
    </source>
</evidence>
<protein>
    <submittedName>
        <fullName evidence="1">Ribonucleotide reductase subunit alpha</fullName>
    </submittedName>
</protein>
<accession>A0A084IIP4</accession>
<evidence type="ECO:0000313" key="1">
    <source>
        <dbReference type="EMBL" id="KEZ76578.1"/>
    </source>
</evidence>
<sequence length="146" mass="15779">MNTSQSNTTPTLESFGDLLAMARAEPDPCRLLTVLVQAEIAYRRRSDGSEALVDEGLLQPVMARDWAVTDSLRLADIVAGADEVTHDWRFLMTAILPGARGRAPTSGECESHLERMATALAIGADLDAFVFFDREGVPARVTNASS</sequence>
<dbReference type="EMBL" id="APNK01000026">
    <property type="protein sequence ID" value="KEZ76578.1"/>
    <property type="molecule type" value="Genomic_DNA"/>
</dbReference>
<proteinExistence type="predicted"/>
<gene>
    <name evidence="1" type="ORF">C41B8_14220</name>
</gene>
<reference evidence="1 2" key="1">
    <citation type="submission" date="2013-03" db="EMBL/GenBank/DDBJ databases">
        <title>Salinisphaera hydrothermalis C41B8 Genome Sequencing.</title>
        <authorList>
            <person name="Li C."/>
            <person name="Lai Q."/>
            <person name="Shao Z."/>
        </authorList>
    </citation>
    <scope>NUCLEOTIDE SEQUENCE [LARGE SCALE GENOMIC DNA]</scope>
    <source>
        <strain evidence="1 2">C41B8</strain>
    </source>
</reference>
<name>A0A084IIP4_SALHC</name>
<organism evidence="1 2">
    <name type="scientific">Salinisphaera hydrothermalis (strain C41B8)</name>
    <dbReference type="NCBI Taxonomy" id="1304275"/>
    <lineage>
        <taxon>Bacteria</taxon>
        <taxon>Pseudomonadati</taxon>
        <taxon>Pseudomonadota</taxon>
        <taxon>Gammaproteobacteria</taxon>
        <taxon>Salinisphaerales</taxon>
        <taxon>Salinisphaeraceae</taxon>
        <taxon>Salinisphaera</taxon>
    </lineage>
</organism>